<dbReference type="Gene3D" id="4.10.240.10">
    <property type="entry name" value="Zn(2)-C6 fungal-type DNA-binding domain"/>
    <property type="match status" value="1"/>
</dbReference>
<evidence type="ECO:0000256" key="3">
    <source>
        <dbReference type="ARBA" id="ARBA00023015"/>
    </source>
</evidence>
<keyword evidence="5" id="KW-0804">Transcription</keyword>
<evidence type="ECO:0000256" key="4">
    <source>
        <dbReference type="ARBA" id="ARBA00023125"/>
    </source>
</evidence>
<evidence type="ECO:0000313" key="9">
    <source>
        <dbReference type="EMBL" id="RAO72227.1"/>
    </source>
</evidence>
<keyword evidence="10" id="KW-1185">Reference proteome</keyword>
<dbReference type="GO" id="GO:0006351">
    <property type="term" value="P:DNA-templated transcription"/>
    <property type="evidence" value="ECO:0007669"/>
    <property type="project" value="InterPro"/>
</dbReference>
<feature type="compositionally biased region" description="Basic and acidic residues" evidence="7">
    <location>
        <begin position="36"/>
        <end position="61"/>
    </location>
</feature>
<reference evidence="9 10" key="1">
    <citation type="journal article" date="2017" name="Biotechnol. Biofuels">
        <title>Differential beta-glucosidase expression as a function of carbon source availability in Talaromyces amestolkiae: a genomic and proteomic approach.</title>
        <authorList>
            <person name="de Eugenio L.I."/>
            <person name="Mendez-Liter J.A."/>
            <person name="Nieto-Dominguez M."/>
            <person name="Alonso L."/>
            <person name="Gil-Munoz J."/>
            <person name="Barriuso J."/>
            <person name="Prieto A."/>
            <person name="Martinez M.J."/>
        </authorList>
    </citation>
    <scope>NUCLEOTIDE SEQUENCE [LARGE SCALE GENOMIC DNA]</scope>
    <source>
        <strain evidence="9 10">CIB</strain>
    </source>
</reference>
<organism evidence="9 10">
    <name type="scientific">Talaromyces amestolkiae</name>
    <dbReference type="NCBI Taxonomy" id="1196081"/>
    <lineage>
        <taxon>Eukaryota</taxon>
        <taxon>Fungi</taxon>
        <taxon>Dikarya</taxon>
        <taxon>Ascomycota</taxon>
        <taxon>Pezizomycotina</taxon>
        <taxon>Eurotiomycetes</taxon>
        <taxon>Eurotiomycetidae</taxon>
        <taxon>Eurotiales</taxon>
        <taxon>Trichocomaceae</taxon>
        <taxon>Talaromyces</taxon>
        <taxon>Talaromyces sect. Talaromyces</taxon>
    </lineage>
</organism>
<dbReference type="InterPro" id="IPR001138">
    <property type="entry name" value="Zn2Cys6_DnaBD"/>
</dbReference>
<dbReference type="PROSITE" id="PS50048">
    <property type="entry name" value="ZN2_CY6_FUNGAL_2"/>
    <property type="match status" value="1"/>
</dbReference>
<dbReference type="GO" id="GO:0005634">
    <property type="term" value="C:nucleus"/>
    <property type="evidence" value="ECO:0007669"/>
    <property type="project" value="UniProtKB-SubCell"/>
</dbReference>
<dbReference type="RefSeq" id="XP_040736741.1">
    <property type="nucleotide sequence ID" value="XM_040881022.1"/>
</dbReference>
<dbReference type="InterPro" id="IPR050815">
    <property type="entry name" value="TF_fung"/>
</dbReference>
<evidence type="ECO:0000256" key="5">
    <source>
        <dbReference type="ARBA" id="ARBA00023163"/>
    </source>
</evidence>
<dbReference type="PANTHER" id="PTHR47338:SF10">
    <property type="entry name" value="TRANSCRIPTION FACTOR DOMAIN-CONTAINING PROTEIN-RELATED"/>
    <property type="match status" value="1"/>
</dbReference>
<evidence type="ECO:0000256" key="1">
    <source>
        <dbReference type="ARBA" id="ARBA00004123"/>
    </source>
</evidence>
<dbReference type="AlphaFoldDB" id="A0A364L8U4"/>
<keyword evidence="6" id="KW-0539">Nucleus</keyword>
<dbReference type="GO" id="GO:0003677">
    <property type="term" value="F:DNA binding"/>
    <property type="evidence" value="ECO:0007669"/>
    <property type="project" value="UniProtKB-KW"/>
</dbReference>
<dbReference type="GO" id="GO:0008270">
    <property type="term" value="F:zinc ion binding"/>
    <property type="evidence" value="ECO:0007669"/>
    <property type="project" value="InterPro"/>
</dbReference>
<evidence type="ECO:0000259" key="8">
    <source>
        <dbReference type="PROSITE" id="PS50048"/>
    </source>
</evidence>
<dbReference type="STRING" id="1196081.A0A364L8U4"/>
<sequence>MSTNQAAPIDLYRQMNRQDLPASYRQGATSTTLMERPTEKEDMGTEETRVSRPSSRDQSSRRIACDICRGRKVRCDRVHPVCGRCRKLGHKCGYTAHRKPDTVKPNISQALITLHERLAQTEAQLALTQRAIPHIGPSSNLAARATDSQLRLSIDHTESQLPSGMVSPRELNFQYEPFKNFDSQQSLIDRAFDMWHQPNFDFDSIIAPTEGFDYTFDMIDNASFPSLVPSVSTDFTAGDIEPVPENVNLQVFHQSYFNYVHAVLPMVNRHRFFSELEVSSHRPEMKSLSYSIALLGATVTPEQVEAERNFYHHARKYLSMAEGDDEAPGFNSLNMLQAVILIAYYEFRRTSFARAWLSLGRANRLAKMLGLHTMDQDDKSKPRSNFVLPLPEPAGLADLEERRRSFWVLFTFDAYASIRTGSKTSIDDEEISTALPCPGDYSDSNLGLKMPPLSRAVNIADRMLLSSFAGIVLMAYLYRRCHNHFIASQKQDSTGDLNYSFWQYHYQIDKDLSFHSTDLLNHLQPINHIGDPLALSLHANLCAIQITLHEHAIKKVQNDGLPDLLRVESQNRCTSIAIQVAAYAKIISQLQNSKVSNSQSKARGPMNLPVDFTFFTATKWISNTFLMWPFSVASQALLRQLNEPTSNVGEVATLLHQLWCIMQQLKDESGNWDNLMETIARELSHMGILVASDPPVLHDALGMDTDRMPGEDMQH</sequence>
<comment type="caution">
    <text evidence="9">The sequence shown here is derived from an EMBL/GenBank/DDBJ whole genome shotgun (WGS) entry which is preliminary data.</text>
</comment>
<dbReference type="PROSITE" id="PS00463">
    <property type="entry name" value="ZN2_CY6_FUNGAL_1"/>
    <property type="match status" value="1"/>
</dbReference>
<dbReference type="Pfam" id="PF04082">
    <property type="entry name" value="Fungal_trans"/>
    <property type="match status" value="1"/>
</dbReference>
<dbReference type="Pfam" id="PF00172">
    <property type="entry name" value="Zn_clus"/>
    <property type="match status" value="1"/>
</dbReference>
<comment type="subcellular location">
    <subcellularLocation>
        <location evidence="1">Nucleus</location>
    </subcellularLocation>
</comment>
<dbReference type="SUPFAM" id="SSF57701">
    <property type="entry name" value="Zn2/Cys6 DNA-binding domain"/>
    <property type="match status" value="1"/>
</dbReference>
<keyword evidence="2" id="KW-0479">Metal-binding</keyword>
<dbReference type="Proteomes" id="UP000249363">
    <property type="component" value="Unassembled WGS sequence"/>
</dbReference>
<protein>
    <recommendedName>
        <fullName evidence="8">Zn(2)-C6 fungal-type domain-containing protein</fullName>
    </recommendedName>
</protein>
<evidence type="ECO:0000256" key="6">
    <source>
        <dbReference type="ARBA" id="ARBA00023242"/>
    </source>
</evidence>
<proteinExistence type="predicted"/>
<keyword evidence="3" id="KW-0805">Transcription regulation</keyword>
<accession>A0A364L8U4</accession>
<dbReference type="GO" id="GO:0000981">
    <property type="term" value="F:DNA-binding transcription factor activity, RNA polymerase II-specific"/>
    <property type="evidence" value="ECO:0007669"/>
    <property type="project" value="InterPro"/>
</dbReference>
<feature type="domain" description="Zn(2)-C6 fungal-type" evidence="8">
    <location>
        <begin position="64"/>
        <end position="94"/>
    </location>
</feature>
<feature type="region of interest" description="Disordered" evidence="7">
    <location>
        <begin position="1"/>
        <end position="61"/>
    </location>
</feature>
<dbReference type="SMART" id="SM00906">
    <property type="entry name" value="Fungal_trans"/>
    <property type="match status" value="1"/>
</dbReference>
<evidence type="ECO:0000313" key="10">
    <source>
        <dbReference type="Proteomes" id="UP000249363"/>
    </source>
</evidence>
<name>A0A364L8U4_TALAM</name>
<dbReference type="SMART" id="SM00066">
    <property type="entry name" value="GAL4"/>
    <property type="match status" value="1"/>
</dbReference>
<gene>
    <name evidence="9" type="ORF">BHQ10_008239</name>
</gene>
<dbReference type="InterPro" id="IPR036864">
    <property type="entry name" value="Zn2-C6_fun-type_DNA-bd_sf"/>
</dbReference>
<keyword evidence="4" id="KW-0238">DNA-binding</keyword>
<evidence type="ECO:0000256" key="7">
    <source>
        <dbReference type="SAM" id="MobiDB-lite"/>
    </source>
</evidence>
<dbReference type="CDD" id="cd00067">
    <property type="entry name" value="GAL4"/>
    <property type="match status" value="1"/>
</dbReference>
<evidence type="ECO:0000256" key="2">
    <source>
        <dbReference type="ARBA" id="ARBA00022723"/>
    </source>
</evidence>
<dbReference type="EMBL" id="MIKG01000018">
    <property type="protein sequence ID" value="RAO72227.1"/>
    <property type="molecule type" value="Genomic_DNA"/>
</dbReference>
<dbReference type="OrthoDB" id="4356994at2759"/>
<dbReference type="InterPro" id="IPR007219">
    <property type="entry name" value="XnlR_reg_dom"/>
</dbReference>
<dbReference type="GeneID" id="63797453"/>
<dbReference type="CDD" id="cd12148">
    <property type="entry name" value="fungal_TF_MHR"/>
    <property type="match status" value="1"/>
</dbReference>
<dbReference type="PANTHER" id="PTHR47338">
    <property type="entry name" value="ZN(II)2CYS6 TRANSCRIPTION FACTOR (EUROFUNG)-RELATED"/>
    <property type="match status" value="1"/>
</dbReference>